<sequence>MTQTGTRPELSEDAHTVADRLARACRMEGLSADVLGPTRVRACVPKTHAGLTEIIKIMPDEGEVLSFYWSWGERICPAADITRAVAAIKHVVTPPLHSAF</sequence>
<dbReference type="RefSeq" id="WP_345350739.1">
    <property type="nucleotide sequence ID" value="NZ_BAABHJ010000005.1"/>
</dbReference>
<reference evidence="2" key="1">
    <citation type="journal article" date="2019" name="Int. J. Syst. Evol. Microbiol.">
        <title>The Global Catalogue of Microorganisms (GCM) 10K type strain sequencing project: providing services to taxonomists for standard genome sequencing and annotation.</title>
        <authorList>
            <consortium name="The Broad Institute Genomics Platform"/>
            <consortium name="The Broad Institute Genome Sequencing Center for Infectious Disease"/>
            <person name="Wu L."/>
            <person name="Ma J."/>
        </authorList>
    </citation>
    <scope>NUCLEOTIDE SEQUENCE [LARGE SCALE GENOMIC DNA]</scope>
    <source>
        <strain evidence="2">JCM 17938</strain>
    </source>
</reference>
<dbReference type="EMBL" id="BAABHJ010000005">
    <property type="protein sequence ID" value="GAA4604713.1"/>
    <property type="molecule type" value="Genomic_DNA"/>
</dbReference>
<evidence type="ECO:0000313" key="1">
    <source>
        <dbReference type="EMBL" id="GAA4604713.1"/>
    </source>
</evidence>
<gene>
    <name evidence="1" type="ORF">GCM10023195_16090</name>
</gene>
<evidence type="ECO:0000313" key="2">
    <source>
        <dbReference type="Proteomes" id="UP001500212"/>
    </source>
</evidence>
<protein>
    <submittedName>
        <fullName evidence="1">Uncharacterized protein</fullName>
    </submittedName>
</protein>
<accession>A0ABP8TGV3</accession>
<organism evidence="1 2">
    <name type="scientific">Actinoallomurus liliacearum</name>
    <dbReference type="NCBI Taxonomy" id="1080073"/>
    <lineage>
        <taxon>Bacteria</taxon>
        <taxon>Bacillati</taxon>
        <taxon>Actinomycetota</taxon>
        <taxon>Actinomycetes</taxon>
        <taxon>Streptosporangiales</taxon>
        <taxon>Thermomonosporaceae</taxon>
        <taxon>Actinoallomurus</taxon>
    </lineage>
</organism>
<dbReference type="Proteomes" id="UP001500212">
    <property type="component" value="Unassembled WGS sequence"/>
</dbReference>
<keyword evidence="2" id="KW-1185">Reference proteome</keyword>
<proteinExistence type="predicted"/>
<comment type="caution">
    <text evidence="1">The sequence shown here is derived from an EMBL/GenBank/DDBJ whole genome shotgun (WGS) entry which is preliminary data.</text>
</comment>
<name>A0ABP8TGV3_9ACTN</name>